<dbReference type="SUPFAM" id="SSF55729">
    <property type="entry name" value="Acyl-CoA N-acyltransferases (Nat)"/>
    <property type="match status" value="1"/>
</dbReference>
<dbReference type="InterPro" id="IPR016181">
    <property type="entry name" value="Acyl_CoA_acyltransferase"/>
</dbReference>
<dbReference type="RefSeq" id="WP_090353473.1">
    <property type="nucleotide sequence ID" value="NZ_FMUB01000001.1"/>
</dbReference>
<dbReference type="PANTHER" id="PTHR37817">
    <property type="entry name" value="N-ACETYLTRANSFERASE EIS"/>
    <property type="match status" value="1"/>
</dbReference>
<evidence type="ECO:0000256" key="2">
    <source>
        <dbReference type="ARBA" id="ARBA00022488"/>
    </source>
</evidence>
<comment type="similarity">
    <text evidence="1 5">Belongs to the acetyltransferase Eis family.</text>
</comment>
<dbReference type="Pfam" id="PF13530">
    <property type="entry name" value="SCP2_2"/>
    <property type="match status" value="1"/>
</dbReference>
<feature type="binding site" evidence="5">
    <location>
        <begin position="93"/>
        <end position="98"/>
    </location>
    <ligand>
        <name>acetyl-CoA</name>
        <dbReference type="ChEBI" id="CHEBI:57288"/>
    </ligand>
</feature>
<dbReference type="STRING" id="1502745.SAMN02799620_00464"/>
<dbReference type="GO" id="GO:0034069">
    <property type="term" value="F:aminoglycoside N-acetyltransferase activity"/>
    <property type="evidence" value="ECO:0007669"/>
    <property type="project" value="TreeGrafter"/>
</dbReference>
<dbReference type="AlphaFoldDB" id="A0A1G4V7U0"/>
<dbReference type="SUPFAM" id="SSF55718">
    <property type="entry name" value="SCP-like"/>
    <property type="match status" value="1"/>
</dbReference>
<dbReference type="PROSITE" id="PS51186">
    <property type="entry name" value="GNAT"/>
    <property type="match status" value="1"/>
</dbReference>
<dbReference type="InterPro" id="IPR000182">
    <property type="entry name" value="GNAT_dom"/>
</dbReference>
<protein>
    <submittedName>
        <fullName evidence="7">Predicted acetyltransferase</fullName>
    </submittedName>
</protein>
<feature type="domain" description="N-acetyltransferase" evidence="6">
    <location>
        <begin position="6"/>
        <end position="148"/>
    </location>
</feature>
<dbReference type="NCBIfam" id="NF002366">
    <property type="entry name" value="PRK01346.1-3"/>
    <property type="match status" value="1"/>
</dbReference>
<evidence type="ECO:0000259" key="6">
    <source>
        <dbReference type="PROSITE" id="PS51186"/>
    </source>
</evidence>
<evidence type="ECO:0000313" key="7">
    <source>
        <dbReference type="EMBL" id="SCX02619.1"/>
    </source>
</evidence>
<dbReference type="InterPro" id="IPR022902">
    <property type="entry name" value="NAcTrfase_Eis"/>
</dbReference>
<evidence type="ECO:0000256" key="1">
    <source>
        <dbReference type="ARBA" id="ARBA00009213"/>
    </source>
</evidence>
<organism evidence="7 8">
    <name type="scientific">Mycolicibacterium fluoranthenivorans</name>
    <dbReference type="NCBI Taxonomy" id="258505"/>
    <lineage>
        <taxon>Bacteria</taxon>
        <taxon>Bacillati</taxon>
        <taxon>Actinomycetota</taxon>
        <taxon>Actinomycetes</taxon>
        <taxon>Mycobacteriales</taxon>
        <taxon>Mycobacteriaceae</taxon>
        <taxon>Mycolicibacterium</taxon>
    </lineage>
</organism>
<dbReference type="NCBIfam" id="NF002367">
    <property type="entry name" value="PRK01346.1-4"/>
    <property type="match status" value="1"/>
</dbReference>
<feature type="binding site" evidence="5">
    <location>
        <begin position="85"/>
        <end position="87"/>
    </location>
    <ligand>
        <name>acetyl-CoA</name>
        <dbReference type="ChEBI" id="CHEBI:57288"/>
    </ligand>
</feature>
<dbReference type="Gene3D" id="3.30.1050.10">
    <property type="entry name" value="SCP2 sterol-binding domain"/>
    <property type="match status" value="1"/>
</dbReference>
<sequence length="406" mass="42926">MSIHDIRVLDSDDELIQAGNVFRTAMIGFAPLDTAQRDLIGKLAEPGRTLGAFVDGSLVATADSAAGTLTLPGGARVGHAAVTHVGVLPSHTRRGVATALLGHQLRDIAARGEVVASLRASEATIYERFGYAVASSSGTVELLTQRAALRPGVGAGGPVRLLDAAEVWDILPRIYTANRPPRPGTIDRPAVWWQGQRLRAEAAPGARYVAVHGAPGAETGFVRYHPVGTDAWFVSGERTVVVDDLFAPTEEAYLGLLRFVLDLDLVDKLVFGMLALDDPLPWLLRDRRAARLTGTRDETWLRVVDVAAALGSRAYTGTGTVTIGVTDPLLEANSRTLAVSAARVESSTTTAQLEVDISAVGAVLLGGTSWHDLALAGLVRVNDTAALAVADELFRVAEAPFSGIYF</sequence>
<dbReference type="EMBL" id="FMUB01000001">
    <property type="protein sequence ID" value="SCX02619.1"/>
    <property type="molecule type" value="Genomic_DNA"/>
</dbReference>
<dbReference type="InterPro" id="IPR051554">
    <property type="entry name" value="Acetyltransferase_Eis"/>
</dbReference>
<name>A0A1G4V7U0_9MYCO</name>
<feature type="active site" description="Proton acceptor; via carboxylate" evidence="5">
    <location>
        <position position="406"/>
    </location>
</feature>
<dbReference type="InterPro" id="IPR041380">
    <property type="entry name" value="Acetyltransf_17"/>
</dbReference>
<dbReference type="CDD" id="cd04301">
    <property type="entry name" value="NAT_SF"/>
    <property type="match status" value="1"/>
</dbReference>
<dbReference type="Proteomes" id="UP000199707">
    <property type="component" value="Unassembled WGS sequence"/>
</dbReference>
<accession>A0A1G4V7U0</accession>
<evidence type="ECO:0000256" key="5">
    <source>
        <dbReference type="HAMAP-Rule" id="MF_01812"/>
    </source>
</evidence>
<dbReference type="Gene3D" id="3.40.630.30">
    <property type="match status" value="2"/>
</dbReference>
<keyword evidence="2" id="KW-1036">Host cytoplasmic vesicle</keyword>
<feature type="binding site" evidence="5">
    <location>
        <begin position="121"/>
        <end position="122"/>
    </location>
    <ligand>
        <name>acetyl-CoA</name>
        <dbReference type="ChEBI" id="CHEBI:57288"/>
    </ligand>
</feature>
<evidence type="ECO:0000256" key="4">
    <source>
        <dbReference type="ARBA" id="ARBA00023315"/>
    </source>
</evidence>
<comment type="subunit">
    <text evidence="5">Homohexamer; trimer of dimers.</text>
</comment>
<dbReference type="HAMAP" id="MF_01812">
    <property type="entry name" value="Eis"/>
    <property type="match status" value="1"/>
</dbReference>
<dbReference type="Pfam" id="PF13527">
    <property type="entry name" value="Acetyltransf_9"/>
    <property type="match status" value="1"/>
</dbReference>
<feature type="active site" description="Proton donor" evidence="5">
    <location>
        <position position="126"/>
    </location>
</feature>
<gene>
    <name evidence="7" type="ORF">SAMN02799620_00464</name>
</gene>
<dbReference type="InterPro" id="IPR025559">
    <property type="entry name" value="Eis_dom"/>
</dbReference>
<keyword evidence="4 5" id="KW-0012">Acyltransferase</keyword>
<evidence type="ECO:0000313" key="8">
    <source>
        <dbReference type="Proteomes" id="UP000199707"/>
    </source>
</evidence>
<evidence type="ECO:0000256" key="3">
    <source>
        <dbReference type="ARBA" id="ARBA00022679"/>
    </source>
</evidence>
<dbReference type="InterPro" id="IPR036527">
    <property type="entry name" value="SCP2_sterol-bd_dom_sf"/>
</dbReference>
<keyword evidence="3 5" id="KW-0808">Transferase</keyword>
<dbReference type="Pfam" id="PF17668">
    <property type="entry name" value="Acetyltransf_17"/>
    <property type="match status" value="1"/>
</dbReference>
<proteinExistence type="inferred from homology"/>
<dbReference type="GO" id="GO:0030649">
    <property type="term" value="P:aminoglycoside antibiotic catabolic process"/>
    <property type="evidence" value="ECO:0007669"/>
    <property type="project" value="TreeGrafter"/>
</dbReference>
<reference evidence="8" key="1">
    <citation type="submission" date="2016-10" db="EMBL/GenBank/DDBJ databases">
        <authorList>
            <person name="Varghese N."/>
            <person name="Submissions S."/>
        </authorList>
    </citation>
    <scope>NUCLEOTIDE SEQUENCE [LARGE SCALE GENOMIC DNA]</scope>
    <source>
        <strain evidence="8">UNC267MFSha1.1M11</strain>
    </source>
</reference>
<dbReference type="PANTHER" id="PTHR37817:SF1">
    <property type="entry name" value="N-ACETYLTRANSFERASE EIS"/>
    <property type="match status" value="1"/>
</dbReference>